<keyword evidence="3" id="KW-1185">Reference proteome</keyword>
<dbReference type="Gene3D" id="3.40.50.2000">
    <property type="entry name" value="Glycogen Phosphorylase B"/>
    <property type="match status" value="1"/>
</dbReference>
<dbReference type="PANTHER" id="PTHR12526:SF635">
    <property type="entry name" value="GLYCOSYL TRANSFERASE GROUP 1"/>
    <property type="match status" value="1"/>
</dbReference>
<dbReference type="EMBL" id="AP014946">
    <property type="protein sequence ID" value="BAT57590.1"/>
    <property type="molecule type" value="Genomic_DNA"/>
</dbReference>
<dbReference type="PANTHER" id="PTHR12526">
    <property type="entry name" value="GLYCOSYLTRANSFERASE"/>
    <property type="match status" value="1"/>
</dbReference>
<accession>A0A0S3PNS0</accession>
<organism evidence="2 3">
    <name type="scientific">Variibacter gotjawalensis</name>
    <dbReference type="NCBI Taxonomy" id="1333996"/>
    <lineage>
        <taxon>Bacteria</taxon>
        <taxon>Pseudomonadati</taxon>
        <taxon>Pseudomonadota</taxon>
        <taxon>Alphaproteobacteria</taxon>
        <taxon>Hyphomicrobiales</taxon>
        <taxon>Nitrobacteraceae</taxon>
        <taxon>Variibacter</taxon>
    </lineage>
</organism>
<dbReference type="CDD" id="cd03801">
    <property type="entry name" value="GT4_PimA-like"/>
    <property type="match status" value="1"/>
</dbReference>
<reference evidence="2 3" key="1">
    <citation type="submission" date="2015-08" db="EMBL/GenBank/DDBJ databases">
        <title>Investigation of the bacterial diversity of lava forest soil.</title>
        <authorList>
            <person name="Lee J.S."/>
        </authorList>
    </citation>
    <scope>NUCLEOTIDE SEQUENCE [LARGE SCALE GENOMIC DNA]</scope>
    <source>
        <strain evidence="2 3">GJW-30</strain>
    </source>
</reference>
<dbReference type="OrthoDB" id="9816564at2"/>
<feature type="domain" description="Glycosyl transferase family 1" evidence="1">
    <location>
        <begin position="173"/>
        <end position="322"/>
    </location>
</feature>
<dbReference type="KEGG" id="vgo:GJW-30_1_00097"/>
<evidence type="ECO:0000313" key="2">
    <source>
        <dbReference type="EMBL" id="BAT57590.1"/>
    </source>
</evidence>
<name>A0A0S3PNS0_9BRAD</name>
<dbReference type="SUPFAM" id="SSF53756">
    <property type="entry name" value="UDP-Glycosyltransferase/glycogen phosphorylase"/>
    <property type="match status" value="1"/>
</dbReference>
<evidence type="ECO:0000259" key="1">
    <source>
        <dbReference type="Pfam" id="PF00534"/>
    </source>
</evidence>
<dbReference type="InterPro" id="IPR001296">
    <property type="entry name" value="Glyco_trans_1"/>
</dbReference>
<dbReference type="Proteomes" id="UP000236884">
    <property type="component" value="Chromosome"/>
</dbReference>
<dbReference type="EC" id="2.4.1.57" evidence="2"/>
<proteinExistence type="predicted"/>
<keyword evidence="2" id="KW-0328">Glycosyltransferase</keyword>
<keyword evidence="2" id="KW-0808">Transferase</keyword>
<protein>
    <submittedName>
        <fullName evidence="2">GDP-mannose-dependent alpha-(1-6)-phosphatidylinositol monomannoside mannosyltransferase</fullName>
        <ecNumber evidence="2">2.4.1.57</ecNumber>
    </submittedName>
</protein>
<dbReference type="AlphaFoldDB" id="A0A0S3PNS0"/>
<dbReference type="Pfam" id="PF00534">
    <property type="entry name" value="Glycos_transf_1"/>
    <property type="match status" value="1"/>
</dbReference>
<gene>
    <name evidence="2" type="primary">pimB_1</name>
    <name evidence="2" type="ORF">GJW-30_1_00097</name>
</gene>
<dbReference type="RefSeq" id="WP_096350438.1">
    <property type="nucleotide sequence ID" value="NZ_AP014946.1"/>
</dbReference>
<evidence type="ECO:0000313" key="3">
    <source>
        <dbReference type="Proteomes" id="UP000236884"/>
    </source>
</evidence>
<sequence length="345" mass="38584">MKVLIVNNAVPFVWGGAEELASNVSRRLNAVRGVQSEVLRIPFSWTPKEQLIAEILMNQNFRIHNTDRVIALKFPAYLVPHANKTLWLLHQFRQAYDLLDAGASHLDRTEDHSILQAIKTADDNCFESCRHIFTNSPVTQARLKHYNERSSEVLYPPLNDPEFFQPGELGDYVFAGGRVDLGKRQHLLIEAMAAASPQCRLVIAGPVSDPSYANRLQELVTANHLTDRVTLQMRLHTRQELGTLAANALACAYIPFDEDSLGYVTMEAAEAGRAIITASDSGGVLELVENQSNGYVCAASAKALADALDRVFTDRNRTRLMGGRSRELWRSKNISWDKTLERLLD</sequence>
<dbReference type="GO" id="GO:0016757">
    <property type="term" value="F:glycosyltransferase activity"/>
    <property type="evidence" value="ECO:0007669"/>
    <property type="project" value="UniProtKB-KW"/>
</dbReference>